<dbReference type="EC" id="2.7.1.-" evidence="7"/>
<dbReference type="InterPro" id="IPR023865">
    <property type="entry name" value="Aliphatic_acid_kinase_CS"/>
</dbReference>
<evidence type="ECO:0000256" key="6">
    <source>
        <dbReference type="PIRSR" id="PIRSR007531-2"/>
    </source>
</evidence>
<dbReference type="GO" id="GO:0005524">
    <property type="term" value="F:ATP binding"/>
    <property type="evidence" value="ECO:0007669"/>
    <property type="project" value="UniProtKB-KW"/>
</dbReference>
<proteinExistence type="predicted"/>
<keyword evidence="1 7" id="KW-0808">Transferase</keyword>
<dbReference type="GO" id="GO:0016774">
    <property type="term" value="F:phosphotransferase activity, carboxyl group as acceptor"/>
    <property type="evidence" value="ECO:0007669"/>
    <property type="project" value="InterPro"/>
</dbReference>
<dbReference type="Pfam" id="PF07931">
    <property type="entry name" value="CPT"/>
    <property type="match status" value="1"/>
</dbReference>
<keyword evidence="2" id="KW-0547">Nucleotide-binding</keyword>
<dbReference type="PIRSF" id="PIRSF007531">
    <property type="entry name" value="CPT"/>
    <property type="match status" value="1"/>
</dbReference>
<dbReference type="Proteomes" id="UP000569914">
    <property type="component" value="Unassembled WGS sequence"/>
</dbReference>
<evidence type="ECO:0000313" key="7">
    <source>
        <dbReference type="EMBL" id="NYE75530.1"/>
    </source>
</evidence>
<feature type="active site" evidence="5">
    <location>
        <position position="37"/>
    </location>
</feature>
<dbReference type="InterPro" id="IPR027417">
    <property type="entry name" value="P-loop_NTPase"/>
</dbReference>
<gene>
    <name evidence="7" type="ORF">BKA15_006859</name>
</gene>
<keyword evidence="8" id="KW-1185">Reference proteome</keyword>
<dbReference type="EMBL" id="JACCBU010000001">
    <property type="protein sequence ID" value="NYE75530.1"/>
    <property type="molecule type" value="Genomic_DNA"/>
</dbReference>
<dbReference type="GO" id="GO:0016301">
    <property type="term" value="F:kinase activity"/>
    <property type="evidence" value="ECO:0007669"/>
    <property type="project" value="UniProtKB-KW"/>
</dbReference>
<keyword evidence="3" id="KW-0418">Kinase</keyword>
<dbReference type="Gene3D" id="3.40.50.300">
    <property type="entry name" value="P-loop containing nucleotide triphosphate hydrolases"/>
    <property type="match status" value="1"/>
</dbReference>
<reference evidence="7 8" key="1">
    <citation type="submission" date="2020-07" db="EMBL/GenBank/DDBJ databases">
        <title>Sequencing the genomes of 1000 actinobacteria strains.</title>
        <authorList>
            <person name="Klenk H.-P."/>
        </authorList>
    </citation>
    <scope>NUCLEOTIDE SEQUENCE [LARGE SCALE GENOMIC DNA]</scope>
    <source>
        <strain evidence="7 8">DSM 22083</strain>
    </source>
</reference>
<sequence>MIINAVVLNGGSSSGKSSLARALQDLLPDPWLTFGVDDFIDALPRRLTGDGDGITFGANGGVDIGAAFMEQETLWMKGIGAMARAGAKIIIDDVFLGGDHSQGRWRTALTGVGVLWVGVRCAPDIAEARERARGDRTVGMARQQADLVHRNVRYDLEVDTGTQTPAEAATQIAHHLPHQPPTGQ</sequence>
<comment type="caution">
    <text evidence="7">The sequence shown here is derived from an EMBL/GenBank/DDBJ whole genome shotgun (WGS) entry which is preliminary data.</text>
</comment>
<evidence type="ECO:0000256" key="3">
    <source>
        <dbReference type="ARBA" id="ARBA00022777"/>
    </source>
</evidence>
<evidence type="ECO:0000256" key="2">
    <source>
        <dbReference type="ARBA" id="ARBA00022741"/>
    </source>
</evidence>
<protein>
    <submittedName>
        <fullName evidence="7">Chloramphenicol 3-O phosphotransferase</fullName>
        <ecNumber evidence="7">2.7.1.-</ecNumber>
    </submittedName>
</protein>
<dbReference type="RefSeq" id="WP_179758022.1">
    <property type="nucleotide sequence ID" value="NZ_JACCBU010000001.1"/>
</dbReference>
<evidence type="ECO:0000256" key="1">
    <source>
        <dbReference type="ARBA" id="ARBA00022679"/>
    </source>
</evidence>
<dbReference type="PROSITE" id="PS01075">
    <property type="entry name" value="ACETATE_KINASE_1"/>
    <property type="match status" value="1"/>
</dbReference>
<dbReference type="InterPro" id="IPR012853">
    <property type="entry name" value="CPT"/>
</dbReference>
<dbReference type="SUPFAM" id="SSF52540">
    <property type="entry name" value="P-loop containing nucleoside triphosphate hydrolases"/>
    <property type="match status" value="1"/>
</dbReference>
<evidence type="ECO:0000256" key="4">
    <source>
        <dbReference type="ARBA" id="ARBA00022840"/>
    </source>
</evidence>
<organism evidence="7 8">
    <name type="scientific">Microlunatus parietis</name>
    <dbReference type="NCBI Taxonomy" id="682979"/>
    <lineage>
        <taxon>Bacteria</taxon>
        <taxon>Bacillati</taxon>
        <taxon>Actinomycetota</taxon>
        <taxon>Actinomycetes</taxon>
        <taxon>Propionibacteriales</taxon>
        <taxon>Propionibacteriaceae</taxon>
        <taxon>Microlunatus</taxon>
    </lineage>
</organism>
<dbReference type="NCBIfam" id="NF033114">
    <property type="entry name" value="phos_trans_CPT"/>
    <property type="match status" value="1"/>
</dbReference>
<evidence type="ECO:0000256" key="5">
    <source>
        <dbReference type="PIRSR" id="PIRSR007531-1"/>
    </source>
</evidence>
<name>A0A7Y9IEW1_9ACTN</name>
<evidence type="ECO:0000313" key="8">
    <source>
        <dbReference type="Proteomes" id="UP000569914"/>
    </source>
</evidence>
<dbReference type="AlphaFoldDB" id="A0A7Y9IEW1"/>
<accession>A0A7Y9IEW1</accession>
<keyword evidence="4" id="KW-0067">ATP-binding</keyword>
<feature type="binding site" evidence="6">
    <location>
        <begin position="10"/>
        <end position="17"/>
    </location>
    <ligand>
        <name>ATP</name>
        <dbReference type="ChEBI" id="CHEBI:30616"/>
    </ligand>
</feature>